<accession>A0A7V0T754</accession>
<dbReference type="AlphaFoldDB" id="A0A7V0T754"/>
<organism evidence="2">
    <name type="scientific">candidate division WOR-3 bacterium</name>
    <dbReference type="NCBI Taxonomy" id="2052148"/>
    <lineage>
        <taxon>Bacteria</taxon>
        <taxon>Bacteria division WOR-3</taxon>
    </lineage>
</organism>
<keyword evidence="1" id="KW-1133">Transmembrane helix</keyword>
<proteinExistence type="predicted"/>
<dbReference type="Proteomes" id="UP000885672">
    <property type="component" value="Unassembled WGS sequence"/>
</dbReference>
<dbReference type="EMBL" id="DSBX01000272">
    <property type="protein sequence ID" value="HDR00067.1"/>
    <property type="molecule type" value="Genomic_DNA"/>
</dbReference>
<evidence type="ECO:0000256" key="1">
    <source>
        <dbReference type="SAM" id="Phobius"/>
    </source>
</evidence>
<reference evidence="2" key="1">
    <citation type="journal article" date="2020" name="mSystems">
        <title>Genome- and Community-Level Interaction Insights into Carbon Utilization and Element Cycling Functions of Hydrothermarchaeota in Hydrothermal Sediment.</title>
        <authorList>
            <person name="Zhou Z."/>
            <person name="Liu Y."/>
            <person name="Xu W."/>
            <person name="Pan J."/>
            <person name="Luo Z.H."/>
            <person name="Li M."/>
        </authorList>
    </citation>
    <scope>NUCLEOTIDE SEQUENCE [LARGE SCALE GENOMIC DNA]</scope>
    <source>
        <strain evidence="2">SpSt-1182</strain>
    </source>
</reference>
<keyword evidence="1" id="KW-0472">Membrane</keyword>
<name>A0A7V0T754_UNCW3</name>
<feature type="transmembrane region" description="Helical" evidence="1">
    <location>
        <begin position="258"/>
        <end position="277"/>
    </location>
</feature>
<comment type="caution">
    <text evidence="2">The sequence shown here is derived from an EMBL/GenBank/DDBJ whole genome shotgun (WGS) entry which is preliminary data.</text>
</comment>
<protein>
    <submittedName>
        <fullName evidence="2">Uncharacterized protein</fullName>
    </submittedName>
</protein>
<evidence type="ECO:0000313" key="2">
    <source>
        <dbReference type="EMBL" id="HDR00067.1"/>
    </source>
</evidence>
<sequence>MNFAERLGRIDRRIVFAFIAVVVIVPFFLPLSILSRVSPEAQRLFDAVEDIRPNDKPLLISIDFDPQSMPEIYPMLEALLRHAFARDVPVVVMALWVTGVGLGELALNQVAPEYGKEYGRDYAFLGWKPGFAAVVLGMGRSIPETYPTDQYDTPLDELPVMQGVRNYDDIPLAISLSAGDPGVMTVWIPYVQARFGQDLGAGVTAVSAADAYPFLQSGQLTGLLAGMKGAAEYEFLIAEAGYTEAATPAIQAMDSQSMAHLAIILLIVLGNASFILTRKRK</sequence>
<keyword evidence="1" id="KW-0812">Transmembrane</keyword>
<feature type="transmembrane region" description="Helical" evidence="1">
    <location>
        <begin position="14"/>
        <end position="34"/>
    </location>
</feature>
<gene>
    <name evidence="2" type="ORF">ENN51_07285</name>
</gene>